<evidence type="ECO:0000256" key="2">
    <source>
        <dbReference type="ARBA" id="ARBA00005581"/>
    </source>
</evidence>
<dbReference type="GO" id="GO:0005576">
    <property type="term" value="C:extracellular region"/>
    <property type="evidence" value="ECO:0007669"/>
    <property type="project" value="UniProtKB-SubCell"/>
</dbReference>
<accession>A0AAW2DBQ2</accession>
<dbReference type="Proteomes" id="UP001459277">
    <property type="component" value="Unassembled WGS sequence"/>
</dbReference>
<sequence length="138" mass="16062">MGMAIPKEEEQLLRSGWDHFKHSAIIAEHKSESESEKADEFEVWNYATQTSKLNGTCANHDEDFPSFFIAYATNYTFSIENANLNINCEWEWTGVSHKFEIYNVDRDICVTCLWYLKPDGPCFQDQLRGGEQCYPWDS</sequence>
<dbReference type="GO" id="GO:0060320">
    <property type="term" value="P:rejection of self pollen"/>
    <property type="evidence" value="ECO:0007669"/>
    <property type="project" value="UniProtKB-KW"/>
</dbReference>
<dbReference type="InterPro" id="IPR010264">
    <property type="entry name" value="Self-incomp_S1"/>
</dbReference>
<name>A0AAW2DBQ2_9ROSI</name>
<gene>
    <name evidence="6" type="ORF">SO802_008073</name>
</gene>
<organism evidence="6 7">
    <name type="scientific">Lithocarpus litseifolius</name>
    <dbReference type="NCBI Taxonomy" id="425828"/>
    <lineage>
        <taxon>Eukaryota</taxon>
        <taxon>Viridiplantae</taxon>
        <taxon>Streptophyta</taxon>
        <taxon>Embryophyta</taxon>
        <taxon>Tracheophyta</taxon>
        <taxon>Spermatophyta</taxon>
        <taxon>Magnoliopsida</taxon>
        <taxon>eudicotyledons</taxon>
        <taxon>Gunneridae</taxon>
        <taxon>Pentapetalae</taxon>
        <taxon>rosids</taxon>
        <taxon>fabids</taxon>
        <taxon>Fagales</taxon>
        <taxon>Fagaceae</taxon>
        <taxon>Lithocarpus</taxon>
    </lineage>
</organism>
<evidence type="ECO:0000256" key="5">
    <source>
        <dbReference type="ARBA" id="ARBA00022729"/>
    </source>
</evidence>
<keyword evidence="7" id="KW-1185">Reference proteome</keyword>
<comment type="caution">
    <text evidence="6">The sequence shown here is derived from an EMBL/GenBank/DDBJ whole genome shotgun (WGS) entry which is preliminary data.</text>
</comment>
<evidence type="ECO:0008006" key="8">
    <source>
        <dbReference type="Google" id="ProtNLM"/>
    </source>
</evidence>
<evidence type="ECO:0000313" key="7">
    <source>
        <dbReference type="Proteomes" id="UP001459277"/>
    </source>
</evidence>
<keyword evidence="3" id="KW-0713">Self-incompatibility</keyword>
<proteinExistence type="inferred from homology"/>
<evidence type="ECO:0000256" key="1">
    <source>
        <dbReference type="ARBA" id="ARBA00004613"/>
    </source>
</evidence>
<evidence type="ECO:0000256" key="4">
    <source>
        <dbReference type="ARBA" id="ARBA00022525"/>
    </source>
</evidence>
<dbReference type="EMBL" id="JAZDWU010000003">
    <property type="protein sequence ID" value="KAL0006571.1"/>
    <property type="molecule type" value="Genomic_DNA"/>
</dbReference>
<comment type="similarity">
    <text evidence="2">Belongs to the plant self-incompatibility (S1) protein family.</text>
</comment>
<comment type="subcellular location">
    <subcellularLocation>
        <location evidence="1">Secreted</location>
    </subcellularLocation>
</comment>
<keyword evidence="4" id="KW-0964">Secreted</keyword>
<protein>
    <recommendedName>
        <fullName evidence="8">S-protein homolog</fullName>
    </recommendedName>
</protein>
<evidence type="ECO:0000313" key="6">
    <source>
        <dbReference type="EMBL" id="KAL0006571.1"/>
    </source>
</evidence>
<dbReference type="AlphaFoldDB" id="A0AAW2DBQ2"/>
<dbReference type="Pfam" id="PF05938">
    <property type="entry name" value="Self-incomp_S1"/>
    <property type="match status" value="1"/>
</dbReference>
<reference evidence="6 7" key="1">
    <citation type="submission" date="2024-01" db="EMBL/GenBank/DDBJ databases">
        <title>A telomere-to-telomere, gap-free genome of sweet tea (Lithocarpus litseifolius).</title>
        <authorList>
            <person name="Zhou J."/>
        </authorList>
    </citation>
    <scope>NUCLEOTIDE SEQUENCE [LARGE SCALE GENOMIC DNA]</scope>
    <source>
        <strain evidence="6">Zhou-2022a</strain>
        <tissue evidence="6">Leaf</tissue>
    </source>
</reference>
<evidence type="ECO:0000256" key="3">
    <source>
        <dbReference type="ARBA" id="ARBA00022471"/>
    </source>
</evidence>
<keyword evidence="5" id="KW-0732">Signal</keyword>